<evidence type="ECO:0000256" key="6">
    <source>
        <dbReference type="ARBA" id="ARBA00022692"/>
    </source>
</evidence>
<comment type="similarity">
    <text evidence="9">Belongs to the GSP H family.</text>
</comment>
<dbReference type="InterPro" id="IPR045584">
    <property type="entry name" value="Pilin-like"/>
</dbReference>
<keyword evidence="7 11" id="KW-1133">Transmembrane helix</keyword>
<dbReference type="NCBIfam" id="TIGR02532">
    <property type="entry name" value="IV_pilin_GFxxxE"/>
    <property type="match status" value="1"/>
</dbReference>
<dbReference type="STRING" id="137658.SAMN05216186_12421"/>
<accession>A0A1G9L642</accession>
<dbReference type="Gene3D" id="3.55.40.10">
    <property type="entry name" value="minor pseudopilin epsh domain"/>
    <property type="match status" value="1"/>
</dbReference>
<gene>
    <name evidence="13" type="ORF">SAMN05216186_12421</name>
</gene>
<dbReference type="Proteomes" id="UP000198706">
    <property type="component" value="Unassembled WGS sequence"/>
</dbReference>
<feature type="domain" description="General secretion pathway GspH" evidence="12">
    <location>
        <begin position="53"/>
        <end position="157"/>
    </location>
</feature>
<dbReference type="GO" id="GO:0005886">
    <property type="term" value="C:plasma membrane"/>
    <property type="evidence" value="ECO:0007669"/>
    <property type="project" value="UniProtKB-SubCell"/>
</dbReference>
<evidence type="ECO:0000313" key="14">
    <source>
        <dbReference type="Proteomes" id="UP000198706"/>
    </source>
</evidence>
<evidence type="ECO:0000256" key="3">
    <source>
        <dbReference type="ARBA" id="ARBA00022475"/>
    </source>
</evidence>
<dbReference type="Pfam" id="PF07963">
    <property type="entry name" value="N_methyl"/>
    <property type="match status" value="1"/>
</dbReference>
<comment type="subcellular location">
    <subcellularLocation>
        <location evidence="1">Cell inner membrane</location>
        <topology evidence="1">Single-pass membrane protein</topology>
    </subcellularLocation>
</comment>
<protein>
    <recommendedName>
        <fullName evidence="2">Type II secretion system protein H</fullName>
    </recommendedName>
    <alternativeName>
        <fullName evidence="10">General secretion pathway protein H</fullName>
    </alternativeName>
</protein>
<reference evidence="13 14" key="1">
    <citation type="submission" date="2016-10" db="EMBL/GenBank/DDBJ databases">
        <authorList>
            <person name="de Groot N.N."/>
        </authorList>
    </citation>
    <scope>NUCLEOTIDE SEQUENCE [LARGE SCALE GENOMIC DNA]</scope>
    <source>
        <strain evidence="13 14">JCM 21544</strain>
    </source>
</reference>
<dbReference type="EMBL" id="FNFD01000024">
    <property type="protein sequence ID" value="SDL57421.1"/>
    <property type="molecule type" value="Genomic_DNA"/>
</dbReference>
<evidence type="ECO:0000256" key="7">
    <source>
        <dbReference type="ARBA" id="ARBA00022989"/>
    </source>
</evidence>
<evidence type="ECO:0000313" key="13">
    <source>
        <dbReference type="EMBL" id="SDL57421.1"/>
    </source>
</evidence>
<evidence type="ECO:0000259" key="12">
    <source>
        <dbReference type="Pfam" id="PF12019"/>
    </source>
</evidence>
<evidence type="ECO:0000256" key="4">
    <source>
        <dbReference type="ARBA" id="ARBA00022481"/>
    </source>
</evidence>
<dbReference type="PROSITE" id="PS00409">
    <property type="entry name" value="PROKAR_NTER_METHYL"/>
    <property type="match status" value="1"/>
</dbReference>
<keyword evidence="8 11" id="KW-0472">Membrane</keyword>
<dbReference type="GO" id="GO:0015627">
    <property type="term" value="C:type II protein secretion system complex"/>
    <property type="evidence" value="ECO:0007669"/>
    <property type="project" value="InterPro"/>
</dbReference>
<feature type="transmembrane region" description="Helical" evidence="11">
    <location>
        <begin position="21"/>
        <end position="44"/>
    </location>
</feature>
<organism evidence="13 14">
    <name type="scientific">Pseudomonas indica</name>
    <dbReference type="NCBI Taxonomy" id="137658"/>
    <lineage>
        <taxon>Bacteria</taxon>
        <taxon>Pseudomonadati</taxon>
        <taxon>Pseudomonadota</taxon>
        <taxon>Gammaproteobacteria</taxon>
        <taxon>Pseudomonadales</taxon>
        <taxon>Pseudomonadaceae</taxon>
        <taxon>Pseudomonas</taxon>
    </lineage>
</organism>
<dbReference type="AlphaFoldDB" id="A0A1G9L642"/>
<evidence type="ECO:0000256" key="10">
    <source>
        <dbReference type="ARBA" id="ARBA00030775"/>
    </source>
</evidence>
<dbReference type="Pfam" id="PF12019">
    <property type="entry name" value="GspH"/>
    <property type="match status" value="1"/>
</dbReference>
<proteinExistence type="inferred from homology"/>
<keyword evidence="5" id="KW-0997">Cell inner membrane</keyword>
<keyword evidence="3" id="KW-1003">Cell membrane</keyword>
<evidence type="ECO:0000256" key="2">
    <source>
        <dbReference type="ARBA" id="ARBA00021549"/>
    </source>
</evidence>
<sequence>MGMHLPAIGAADCRGFTLVELLVAMAVLAILAGIAVPAFDSFVLSNRLRTYSNSLVVSAQLAKSEAMKRRTPVTLCKSANGTSCTTSGGWEQGWIVLAGTTVIRREQPAASGYLLSTTTNSLTFQPSGFGSTQATITVCRSSPTGSQERVVTVSATGRTTVTRTSTGSCS</sequence>
<evidence type="ECO:0000256" key="11">
    <source>
        <dbReference type="SAM" id="Phobius"/>
    </source>
</evidence>
<name>A0A1G9L642_9PSED</name>
<keyword evidence="6 11" id="KW-0812">Transmembrane</keyword>
<dbReference type="InterPro" id="IPR022346">
    <property type="entry name" value="T2SS_GspH"/>
</dbReference>
<evidence type="ECO:0000256" key="9">
    <source>
        <dbReference type="ARBA" id="ARBA00025772"/>
    </source>
</evidence>
<evidence type="ECO:0000256" key="5">
    <source>
        <dbReference type="ARBA" id="ARBA00022519"/>
    </source>
</evidence>
<dbReference type="SUPFAM" id="SSF54523">
    <property type="entry name" value="Pili subunits"/>
    <property type="match status" value="1"/>
</dbReference>
<evidence type="ECO:0000256" key="8">
    <source>
        <dbReference type="ARBA" id="ARBA00023136"/>
    </source>
</evidence>
<dbReference type="GO" id="GO:0015628">
    <property type="term" value="P:protein secretion by the type II secretion system"/>
    <property type="evidence" value="ECO:0007669"/>
    <property type="project" value="InterPro"/>
</dbReference>
<keyword evidence="4" id="KW-0488">Methylation</keyword>
<keyword evidence="14" id="KW-1185">Reference proteome</keyword>
<dbReference type="InterPro" id="IPR012902">
    <property type="entry name" value="N_methyl_site"/>
</dbReference>
<evidence type="ECO:0000256" key="1">
    <source>
        <dbReference type="ARBA" id="ARBA00004377"/>
    </source>
</evidence>